<evidence type="ECO:0000313" key="1">
    <source>
        <dbReference type="EMBL" id="CAD79059.1"/>
    </source>
</evidence>
<sequence length="143" mass="15713">MPVFDPQQPSIAVALVFDSGGNILIGWNAKWRCFTLPMTKIDKELPAETPSEAAVRAAAEVLQVPCRVVAGKEQQFFRGLQKSDRDAEIKDYQYHVVQVEPHPEFSGHVSSALYASADKLRSGEYQPVSGSVGEILNHCIGWG</sequence>
<dbReference type="EnsemblBacteria" id="CAD79059">
    <property type="protein sequence ID" value="CAD79059"/>
    <property type="gene ID" value="RB11323"/>
</dbReference>
<dbReference type="SUPFAM" id="SSF55811">
    <property type="entry name" value="Nudix"/>
    <property type="match status" value="1"/>
</dbReference>
<dbReference type="AlphaFoldDB" id="Q7UEH7"/>
<protein>
    <recommendedName>
        <fullName evidence="3">Nudix hydrolase domain-containing protein</fullName>
    </recommendedName>
</protein>
<evidence type="ECO:0000313" key="2">
    <source>
        <dbReference type="Proteomes" id="UP000001025"/>
    </source>
</evidence>
<dbReference type="HOGENOM" id="CLU_1804672_0_0_0"/>
<dbReference type="KEGG" id="rba:RB11323"/>
<dbReference type="STRING" id="243090.RB11323"/>
<proteinExistence type="predicted"/>
<dbReference type="PATRIC" id="fig|243090.15.peg.5494"/>
<organism evidence="1 2">
    <name type="scientific">Rhodopirellula baltica (strain DSM 10527 / NCIMB 13988 / SH1)</name>
    <dbReference type="NCBI Taxonomy" id="243090"/>
    <lineage>
        <taxon>Bacteria</taxon>
        <taxon>Pseudomonadati</taxon>
        <taxon>Planctomycetota</taxon>
        <taxon>Planctomycetia</taxon>
        <taxon>Pirellulales</taxon>
        <taxon>Pirellulaceae</taxon>
        <taxon>Rhodopirellula</taxon>
    </lineage>
</organism>
<name>Q7UEH7_RHOBA</name>
<accession>Q7UEH7</accession>
<keyword evidence="2" id="KW-1185">Reference proteome</keyword>
<dbReference type="EMBL" id="BX294153">
    <property type="protein sequence ID" value="CAD79059.1"/>
    <property type="molecule type" value="Genomic_DNA"/>
</dbReference>
<dbReference type="InParanoid" id="Q7UEH7"/>
<gene>
    <name evidence="1" type="ordered locus">RB11323</name>
</gene>
<dbReference type="Proteomes" id="UP000001025">
    <property type="component" value="Chromosome"/>
</dbReference>
<evidence type="ECO:0008006" key="3">
    <source>
        <dbReference type="Google" id="ProtNLM"/>
    </source>
</evidence>
<dbReference type="InterPro" id="IPR015797">
    <property type="entry name" value="NUDIX_hydrolase-like_dom_sf"/>
</dbReference>
<reference evidence="1 2" key="1">
    <citation type="journal article" date="2003" name="Proc. Natl. Acad. Sci. U.S.A.">
        <title>Complete genome sequence of the marine planctomycete Pirellula sp. strain 1.</title>
        <authorList>
            <person name="Gloeckner F.O."/>
            <person name="Kube M."/>
            <person name="Bauer M."/>
            <person name="Teeling H."/>
            <person name="Lombardot T."/>
            <person name="Ludwig W."/>
            <person name="Gade D."/>
            <person name="Beck A."/>
            <person name="Borzym K."/>
            <person name="Heitmann K."/>
            <person name="Rabus R."/>
            <person name="Schlesner H."/>
            <person name="Amann R."/>
            <person name="Reinhardt R."/>
        </authorList>
    </citation>
    <scope>NUCLEOTIDE SEQUENCE [LARGE SCALE GENOMIC DNA]</scope>
    <source>
        <strain evidence="2">DSM 10527 / NCIMB 13988 / SH1</strain>
    </source>
</reference>